<keyword evidence="1" id="KW-0812">Transmembrane</keyword>
<evidence type="ECO:0000313" key="3">
    <source>
        <dbReference type="Proteomes" id="UP000273807"/>
    </source>
</evidence>
<evidence type="ECO:0000313" key="2">
    <source>
        <dbReference type="EMBL" id="RNL51966.1"/>
    </source>
</evidence>
<proteinExistence type="predicted"/>
<dbReference type="Pfam" id="PF11303">
    <property type="entry name" value="DUF3105"/>
    <property type="match status" value="1"/>
</dbReference>
<organism evidence="2 3">
    <name type="scientific">Arthrobacter oryzae</name>
    <dbReference type="NCBI Taxonomy" id="409290"/>
    <lineage>
        <taxon>Bacteria</taxon>
        <taxon>Bacillati</taxon>
        <taxon>Actinomycetota</taxon>
        <taxon>Actinomycetes</taxon>
        <taxon>Micrococcales</taxon>
        <taxon>Micrococcaceae</taxon>
        <taxon>Arthrobacter</taxon>
    </lineage>
</organism>
<keyword evidence="3" id="KW-1185">Reference proteome</keyword>
<dbReference type="InterPro" id="IPR021454">
    <property type="entry name" value="DUF3105"/>
</dbReference>
<dbReference type="EMBL" id="RBED01000115">
    <property type="protein sequence ID" value="RNL51966.1"/>
    <property type="molecule type" value="Genomic_DNA"/>
</dbReference>
<feature type="transmembrane region" description="Helical" evidence="1">
    <location>
        <begin position="31"/>
        <end position="53"/>
    </location>
</feature>
<accession>A0A3N0BTH5</accession>
<comment type="caution">
    <text evidence="2">The sequence shown here is derived from an EMBL/GenBank/DDBJ whole genome shotgun (WGS) entry which is preliminary data.</text>
</comment>
<protein>
    <submittedName>
        <fullName evidence="2">DUF3105 domain-containing protein</fullName>
    </submittedName>
</protein>
<name>A0A3N0BTH5_9MICC</name>
<evidence type="ECO:0000256" key="1">
    <source>
        <dbReference type="SAM" id="Phobius"/>
    </source>
</evidence>
<keyword evidence="1" id="KW-0472">Membrane</keyword>
<gene>
    <name evidence="2" type="ORF">D7003_14595</name>
</gene>
<keyword evidence="1" id="KW-1133">Transmembrane helix</keyword>
<reference evidence="2 3" key="1">
    <citation type="submission" date="2018-10" db="EMBL/GenBank/DDBJ databases">
        <title>Genome sequencing of Arthrobacter oryzae TNB02.</title>
        <authorList>
            <person name="Cho Y.-J."/>
            <person name="Cho A."/>
            <person name="Kim O.-S."/>
        </authorList>
    </citation>
    <scope>NUCLEOTIDE SEQUENCE [LARGE SCALE GENOMIC DNA]</scope>
    <source>
        <strain evidence="2 3">TNB02</strain>
    </source>
</reference>
<dbReference type="OrthoDB" id="164831at2"/>
<dbReference type="Proteomes" id="UP000273807">
    <property type="component" value="Unassembled WGS sequence"/>
</dbReference>
<dbReference type="AlphaFoldDB" id="A0A3N0BTH5"/>
<dbReference type="RefSeq" id="WP_123256149.1">
    <property type="nucleotide sequence ID" value="NZ_RBED01000115.1"/>
</dbReference>
<sequence>MSNANERRAENQQIVADLRNQQRAKQRRRKILLFGGFGLLLAGIITAVTLTVLGSVQKENAAAEAAKQPIEGIQTFTGLSRNHVDGTVDYPQHPGVGGDHAATWTNCGIYTEPVNKERSVHSLEHGAVSITYGSGLAAADVTALTELAKDKPFVLLSPGTDSGTGITATAWGAQLAVTDAADPRIANFIRAYAQSPDAPEPGAPCSGGVNG</sequence>